<comment type="cofactor">
    <cofactor evidence="7">
        <name>Zn(2+)</name>
        <dbReference type="ChEBI" id="CHEBI:29105"/>
    </cofactor>
</comment>
<dbReference type="InterPro" id="IPR008901">
    <property type="entry name" value="ACER"/>
</dbReference>
<dbReference type="Proteomes" id="UP000807716">
    <property type="component" value="Unassembled WGS sequence"/>
</dbReference>
<feature type="binding site" evidence="7">
    <location>
        <position position="152"/>
    </location>
    <ligand>
        <name>Zn(2+)</name>
        <dbReference type="ChEBI" id="CHEBI:29105"/>
        <note>catalytic</note>
    </ligand>
</feature>
<evidence type="ECO:0000256" key="3">
    <source>
        <dbReference type="ARBA" id="ARBA00022692"/>
    </source>
</evidence>
<feature type="binding site" evidence="7">
    <location>
        <position position="156"/>
    </location>
    <ligand>
        <name>Zn(2+)</name>
        <dbReference type="ChEBI" id="CHEBI:29105"/>
        <note>catalytic</note>
    </ligand>
</feature>
<keyword evidence="10" id="KW-1185">Reference proteome</keyword>
<protein>
    <recommendedName>
        <fullName evidence="11">Alkaline ceramidase</fullName>
    </recommendedName>
</protein>
<comment type="subcellular location">
    <subcellularLocation>
        <location evidence="1">Membrane</location>
        <topology evidence="1">Multi-pass membrane protein</topology>
    </subcellularLocation>
</comment>
<evidence type="ECO:0000256" key="4">
    <source>
        <dbReference type="ARBA" id="ARBA00022801"/>
    </source>
</evidence>
<keyword evidence="5 8" id="KW-1133">Transmembrane helix</keyword>
<feature type="transmembrane region" description="Helical" evidence="8">
    <location>
        <begin position="74"/>
        <end position="96"/>
    </location>
</feature>
<dbReference type="GO" id="GO:0006672">
    <property type="term" value="P:ceramide metabolic process"/>
    <property type="evidence" value="ECO:0007669"/>
    <property type="project" value="InterPro"/>
</dbReference>
<keyword evidence="4" id="KW-0378">Hydrolase</keyword>
<dbReference type="PANTHER" id="PTHR46187:SF3">
    <property type="entry name" value="ALKALINE CERAMIDASE 3"/>
    <property type="match status" value="1"/>
</dbReference>
<dbReference type="OrthoDB" id="187171at2759"/>
<reference evidence="9" key="1">
    <citation type="journal article" date="2020" name="Fungal Divers.">
        <title>Resolving the Mortierellaceae phylogeny through synthesis of multi-gene phylogenetics and phylogenomics.</title>
        <authorList>
            <person name="Vandepol N."/>
            <person name="Liber J."/>
            <person name="Desiro A."/>
            <person name="Na H."/>
            <person name="Kennedy M."/>
            <person name="Barry K."/>
            <person name="Grigoriev I.V."/>
            <person name="Miller A.N."/>
            <person name="O'Donnell K."/>
            <person name="Stajich J.E."/>
            <person name="Bonito G."/>
        </authorList>
    </citation>
    <scope>NUCLEOTIDE SEQUENCE</scope>
    <source>
        <strain evidence="9">BC1065</strain>
    </source>
</reference>
<evidence type="ECO:0000256" key="6">
    <source>
        <dbReference type="ARBA" id="ARBA00023136"/>
    </source>
</evidence>
<keyword evidence="7" id="KW-0479">Metal-binding</keyword>
<evidence type="ECO:0008006" key="11">
    <source>
        <dbReference type="Google" id="ProtNLM"/>
    </source>
</evidence>
<keyword evidence="3 8" id="KW-0812">Transmembrane</keyword>
<dbReference type="GO" id="GO:0016811">
    <property type="term" value="F:hydrolase activity, acting on carbon-nitrogen (but not peptide) bonds, in linear amides"/>
    <property type="evidence" value="ECO:0007669"/>
    <property type="project" value="InterPro"/>
</dbReference>
<dbReference type="PANTHER" id="PTHR46187">
    <property type="entry name" value="ALKALINE CERAMIDASE 3"/>
    <property type="match status" value="1"/>
</dbReference>
<gene>
    <name evidence="9" type="ORF">DFQ27_004482</name>
</gene>
<dbReference type="EMBL" id="JAAAJB010000310">
    <property type="protein sequence ID" value="KAG0258753.1"/>
    <property type="molecule type" value="Genomic_DNA"/>
</dbReference>
<dbReference type="GO" id="GO:0005789">
    <property type="term" value="C:endoplasmic reticulum membrane"/>
    <property type="evidence" value="ECO:0007669"/>
    <property type="project" value="TreeGrafter"/>
</dbReference>
<name>A0A9P6Q1U8_9FUNG</name>
<evidence type="ECO:0000256" key="1">
    <source>
        <dbReference type="ARBA" id="ARBA00004141"/>
    </source>
</evidence>
<keyword evidence="6 8" id="KW-0472">Membrane</keyword>
<dbReference type="GO" id="GO:0046872">
    <property type="term" value="F:metal ion binding"/>
    <property type="evidence" value="ECO:0007669"/>
    <property type="project" value="UniProtKB-KW"/>
</dbReference>
<keyword evidence="7" id="KW-0862">Zinc</keyword>
<evidence type="ECO:0000313" key="10">
    <source>
        <dbReference type="Proteomes" id="UP000807716"/>
    </source>
</evidence>
<feature type="transmembrane region" description="Helical" evidence="8">
    <location>
        <begin position="116"/>
        <end position="133"/>
    </location>
</feature>
<feature type="transmembrane region" description="Helical" evidence="8">
    <location>
        <begin position="48"/>
        <end position="68"/>
    </location>
</feature>
<evidence type="ECO:0000256" key="7">
    <source>
        <dbReference type="PIRSR" id="PIRSR608901-2"/>
    </source>
</evidence>
<evidence type="ECO:0000313" key="9">
    <source>
        <dbReference type="EMBL" id="KAG0258753.1"/>
    </source>
</evidence>
<comment type="similarity">
    <text evidence="2">Belongs to the alkaline ceramidase family.</text>
</comment>
<dbReference type="AlphaFoldDB" id="A0A9P6Q1U8"/>
<accession>A0A9P6Q1U8</accession>
<comment type="caution">
    <text evidence="9">The sequence shown here is derived from an EMBL/GenBank/DDBJ whole genome shotgun (WGS) entry which is preliminary data.</text>
</comment>
<evidence type="ECO:0000256" key="2">
    <source>
        <dbReference type="ARBA" id="ARBA00009780"/>
    </source>
</evidence>
<dbReference type="Pfam" id="PF05875">
    <property type="entry name" value="Ceramidase"/>
    <property type="match status" value="1"/>
</dbReference>
<feature type="transmembrane region" description="Helical" evidence="8">
    <location>
        <begin position="153"/>
        <end position="175"/>
    </location>
</feature>
<proteinExistence type="inferred from homology"/>
<evidence type="ECO:0000256" key="5">
    <source>
        <dbReference type="ARBA" id="ARBA00022989"/>
    </source>
</evidence>
<sequence>MSLCGKGQILEYSLEFSLDHSSYELPEVYTAAIVFWICIETKYGQQGAWFPAMLATWLATVTAVASMASGQTQFLFFQSSFVFMQLWVMYCIGTTYKQQTANQPSPDQRWLIPRMFGMYLLAVSTWLIDYHLCDYIDGVGPKSITPFNPQLHAWWHVFSAMDAYLFILTVVFQYLEQRQLKPFLYFYMGFIPAIGLETNAEAVKMKAH</sequence>
<organism evidence="9 10">
    <name type="scientific">Actinomortierella ambigua</name>
    <dbReference type="NCBI Taxonomy" id="1343610"/>
    <lineage>
        <taxon>Eukaryota</taxon>
        <taxon>Fungi</taxon>
        <taxon>Fungi incertae sedis</taxon>
        <taxon>Mucoromycota</taxon>
        <taxon>Mortierellomycotina</taxon>
        <taxon>Mortierellomycetes</taxon>
        <taxon>Mortierellales</taxon>
        <taxon>Mortierellaceae</taxon>
        <taxon>Actinomortierella</taxon>
    </lineage>
</organism>
<evidence type="ECO:0000256" key="8">
    <source>
        <dbReference type="SAM" id="Phobius"/>
    </source>
</evidence>